<dbReference type="InterPro" id="IPR015424">
    <property type="entry name" value="PyrdxlP-dep_Trfase"/>
</dbReference>
<evidence type="ECO:0000313" key="12">
    <source>
        <dbReference type="EMBL" id="ANB12207.1"/>
    </source>
</evidence>
<sequence length="342" mass="37011">MVAAVASSSVGDSVYGEDDNSNSLEKRVAQLTGKEDAMYVVSGTMSNQIAIRSHLYQPPHSVLCDYRSHIYTAEAAGLAILSQSMVTPVHPKNSVHLTLEDVKRSVILGEDVHTAPTRVISLENTLGGTILPIEEIKRISEFARSHNIKMHLDGARLWNASAATDISLEEYGKYFDTISLCLSKGMGAPVGSILVGPKDLIKKARWLRKQQGGGIRQAGWLTTAANIAIDEVWPTMKATHAKAAKLGSDLEAIGVHFQLPIQTNFLFIDSAKSGLDLAIFSEEAKNAGVKVWGERLVLHHQTSDLAIDNLKTAISKALKRSHASAETSSAPTGAYRTRMTDN</sequence>
<evidence type="ECO:0000259" key="11">
    <source>
        <dbReference type="Pfam" id="PF01212"/>
    </source>
</evidence>
<dbReference type="FunFam" id="3.40.640.10:FF:000030">
    <property type="entry name" value="Low-specificity L-threonine aldolase"/>
    <property type="match status" value="1"/>
</dbReference>
<feature type="domain" description="Aromatic amino acid beta-eliminating lyase/threonine aldolase" evidence="11">
    <location>
        <begin position="1"/>
        <end position="269"/>
    </location>
</feature>
<keyword evidence="3" id="KW-0663">Pyridoxal phosphate</keyword>
<keyword evidence="4" id="KW-0456">Lyase</keyword>
<comment type="cofactor">
    <cofactor evidence="1">
        <name>pyridoxal 5'-phosphate</name>
        <dbReference type="ChEBI" id="CHEBI:597326"/>
    </cofactor>
</comment>
<feature type="region of interest" description="Disordered" evidence="10">
    <location>
        <begin position="1"/>
        <end position="23"/>
    </location>
</feature>
<dbReference type="KEGG" id="slb:AWJ20_451"/>
<evidence type="ECO:0000256" key="2">
    <source>
        <dbReference type="ARBA" id="ARBA00006966"/>
    </source>
</evidence>
<feature type="compositionally biased region" description="Low complexity" evidence="10">
    <location>
        <begin position="1"/>
        <end position="10"/>
    </location>
</feature>
<protein>
    <recommendedName>
        <fullName evidence="8">low-specificity L-threonine aldolase</fullName>
        <ecNumber evidence="8">4.1.2.48</ecNumber>
    </recommendedName>
</protein>
<dbReference type="GO" id="GO:0006567">
    <property type="term" value="P:L-threonine catabolic process"/>
    <property type="evidence" value="ECO:0007669"/>
    <property type="project" value="EnsemblFungi"/>
</dbReference>
<name>A0A161HIB9_9ASCO</name>
<evidence type="ECO:0000256" key="5">
    <source>
        <dbReference type="ARBA" id="ARBA00050410"/>
    </source>
</evidence>
<feature type="region of interest" description="Disordered" evidence="10">
    <location>
        <begin position="321"/>
        <end position="342"/>
    </location>
</feature>
<evidence type="ECO:0000256" key="10">
    <source>
        <dbReference type="SAM" id="MobiDB-lite"/>
    </source>
</evidence>
<evidence type="ECO:0000256" key="1">
    <source>
        <dbReference type="ARBA" id="ARBA00001933"/>
    </source>
</evidence>
<dbReference type="Gene3D" id="3.90.1150.10">
    <property type="entry name" value="Aspartate Aminotransferase, domain 1"/>
    <property type="match status" value="1"/>
</dbReference>
<evidence type="ECO:0000313" key="13">
    <source>
        <dbReference type="Proteomes" id="UP000189580"/>
    </source>
</evidence>
<comment type="similarity">
    <text evidence="2">Belongs to the threonine aldolase family.</text>
</comment>
<reference evidence="12 13" key="1">
    <citation type="submission" date="2016-02" db="EMBL/GenBank/DDBJ databases">
        <title>Complete genome sequence and transcriptome regulation of the pentose utilising yeast Sugiyamaella lignohabitans.</title>
        <authorList>
            <person name="Bellasio M."/>
            <person name="Peymann A."/>
            <person name="Valli M."/>
            <person name="Sipitzky M."/>
            <person name="Graf A."/>
            <person name="Sauer M."/>
            <person name="Marx H."/>
            <person name="Mattanovich D."/>
        </authorList>
    </citation>
    <scope>NUCLEOTIDE SEQUENCE [LARGE SCALE GENOMIC DNA]</scope>
    <source>
        <strain evidence="12 13">CBS 10342</strain>
    </source>
</reference>
<dbReference type="InterPro" id="IPR015421">
    <property type="entry name" value="PyrdxlP-dep_Trfase_major"/>
</dbReference>
<dbReference type="GO" id="GO:0008732">
    <property type="term" value="F:L-allo-threonine aldolase activity"/>
    <property type="evidence" value="ECO:0007669"/>
    <property type="project" value="EnsemblFungi"/>
</dbReference>
<comment type="catalytic activity">
    <reaction evidence="6">
        <text>L-allo-threonine = acetaldehyde + glycine</text>
        <dbReference type="Rhea" id="RHEA:26209"/>
        <dbReference type="ChEBI" id="CHEBI:15343"/>
        <dbReference type="ChEBI" id="CHEBI:57305"/>
        <dbReference type="ChEBI" id="CHEBI:58585"/>
        <dbReference type="EC" id="4.1.2.48"/>
    </reaction>
</comment>
<dbReference type="RefSeq" id="XP_018734684.1">
    <property type="nucleotide sequence ID" value="XM_018881587.1"/>
</dbReference>
<evidence type="ECO:0000256" key="4">
    <source>
        <dbReference type="ARBA" id="ARBA00023239"/>
    </source>
</evidence>
<dbReference type="Proteomes" id="UP000189580">
    <property type="component" value="Chromosome a"/>
</dbReference>
<dbReference type="GeneID" id="30036650"/>
<proteinExistence type="inferred from homology"/>
<dbReference type="InterPro" id="IPR015422">
    <property type="entry name" value="PyrdxlP-dep_Trfase_small"/>
</dbReference>
<dbReference type="GO" id="GO:0005829">
    <property type="term" value="C:cytosol"/>
    <property type="evidence" value="ECO:0007669"/>
    <property type="project" value="EnsemblFungi"/>
</dbReference>
<dbReference type="SUPFAM" id="SSF53383">
    <property type="entry name" value="PLP-dependent transferases"/>
    <property type="match status" value="1"/>
</dbReference>
<dbReference type="EMBL" id="CP014501">
    <property type="protein sequence ID" value="ANB12207.1"/>
    <property type="molecule type" value="Genomic_DNA"/>
</dbReference>
<evidence type="ECO:0000256" key="6">
    <source>
        <dbReference type="ARBA" id="ARBA00050939"/>
    </source>
</evidence>
<evidence type="ECO:0000256" key="8">
    <source>
        <dbReference type="ARBA" id="ARBA00066573"/>
    </source>
</evidence>
<dbReference type="EC" id="4.1.2.48" evidence="8"/>
<dbReference type="AlphaFoldDB" id="A0A161HIB9"/>
<dbReference type="OrthoDB" id="10261951at2759"/>
<dbReference type="Gene3D" id="3.40.640.10">
    <property type="entry name" value="Type I PLP-dependent aspartate aminotransferase-like (Major domain)"/>
    <property type="match status" value="1"/>
</dbReference>
<dbReference type="GO" id="GO:0006545">
    <property type="term" value="P:glycine biosynthetic process"/>
    <property type="evidence" value="ECO:0007669"/>
    <property type="project" value="EnsemblFungi"/>
</dbReference>
<dbReference type="InterPro" id="IPR001597">
    <property type="entry name" value="ArAA_b-elim_lyase/Thr_aldolase"/>
</dbReference>
<comment type="pathway">
    <text evidence="7">Amino-acid degradation; L-threonine degradation via aldolase pathway; acetaldehyde and glycine from L-threonine: step 1/1.</text>
</comment>
<gene>
    <name evidence="12" type="primary">GLY1</name>
    <name evidence="12" type="ORF">AWJ20_451</name>
</gene>
<dbReference type="PANTHER" id="PTHR48097">
    <property type="entry name" value="L-THREONINE ALDOLASE-RELATED"/>
    <property type="match status" value="1"/>
</dbReference>
<dbReference type="InterPro" id="IPR023603">
    <property type="entry name" value="Low_specificity_L-TA-like"/>
</dbReference>
<evidence type="ECO:0000256" key="3">
    <source>
        <dbReference type="ARBA" id="ARBA00022898"/>
    </source>
</evidence>
<organism evidence="12 13">
    <name type="scientific">Sugiyamaella lignohabitans</name>
    <dbReference type="NCBI Taxonomy" id="796027"/>
    <lineage>
        <taxon>Eukaryota</taxon>
        <taxon>Fungi</taxon>
        <taxon>Dikarya</taxon>
        <taxon>Ascomycota</taxon>
        <taxon>Saccharomycotina</taxon>
        <taxon>Dipodascomycetes</taxon>
        <taxon>Dipodascales</taxon>
        <taxon>Trichomonascaceae</taxon>
        <taxon>Sugiyamaella</taxon>
    </lineage>
</organism>
<dbReference type="Pfam" id="PF01212">
    <property type="entry name" value="Beta_elim_lyase"/>
    <property type="match status" value="1"/>
</dbReference>
<evidence type="ECO:0000256" key="7">
    <source>
        <dbReference type="ARBA" id="ARBA00060555"/>
    </source>
</evidence>
<comment type="catalytic activity">
    <reaction evidence="5">
        <text>L-threonine = acetaldehyde + glycine</text>
        <dbReference type="Rhea" id="RHEA:19625"/>
        <dbReference type="ChEBI" id="CHEBI:15343"/>
        <dbReference type="ChEBI" id="CHEBI:57305"/>
        <dbReference type="ChEBI" id="CHEBI:57926"/>
        <dbReference type="EC" id="4.1.2.48"/>
    </reaction>
</comment>
<dbReference type="PIRSF" id="PIRSF017617">
    <property type="entry name" value="Thr_aldolase"/>
    <property type="match status" value="1"/>
</dbReference>
<dbReference type="PANTHER" id="PTHR48097:SF9">
    <property type="entry name" value="L-THREONINE ALDOLASE"/>
    <property type="match status" value="1"/>
</dbReference>
<accession>A0A161HIB9</accession>
<keyword evidence="13" id="KW-1185">Reference proteome</keyword>
<evidence type="ECO:0000256" key="9">
    <source>
        <dbReference type="PIRSR" id="PIRSR017617-1"/>
    </source>
</evidence>
<feature type="modified residue" description="N6-(pyridoxal phosphate)lysine" evidence="9">
    <location>
        <position position="184"/>
    </location>
</feature>
<dbReference type="NCBIfam" id="NF041359">
    <property type="entry name" value="GntG_guanitoxin"/>
    <property type="match status" value="1"/>
</dbReference>